<organism evidence="1 2">
    <name type="scientific">Babesia duncani</name>
    <dbReference type="NCBI Taxonomy" id="323732"/>
    <lineage>
        <taxon>Eukaryota</taxon>
        <taxon>Sar</taxon>
        <taxon>Alveolata</taxon>
        <taxon>Apicomplexa</taxon>
        <taxon>Aconoidasida</taxon>
        <taxon>Piroplasmida</taxon>
        <taxon>Babesiidae</taxon>
        <taxon>Babesia</taxon>
    </lineage>
</organism>
<reference evidence="1" key="1">
    <citation type="journal article" date="2023" name="Nat. Microbiol.">
        <title>Babesia duncani multi-omics identifies virulence factors and drug targets.</title>
        <authorList>
            <person name="Singh P."/>
            <person name="Lonardi S."/>
            <person name="Liang Q."/>
            <person name="Vydyam P."/>
            <person name="Khabirova E."/>
            <person name="Fang T."/>
            <person name="Gihaz S."/>
            <person name="Thekkiniath J."/>
            <person name="Munshi M."/>
            <person name="Abel S."/>
            <person name="Ciampossin L."/>
            <person name="Batugedara G."/>
            <person name="Gupta M."/>
            <person name="Lu X.M."/>
            <person name="Lenz T."/>
            <person name="Chakravarty S."/>
            <person name="Cornillot E."/>
            <person name="Hu Y."/>
            <person name="Ma W."/>
            <person name="Gonzalez L.M."/>
            <person name="Sanchez S."/>
            <person name="Estrada K."/>
            <person name="Sanchez-Flores A."/>
            <person name="Montero E."/>
            <person name="Harb O.S."/>
            <person name="Le Roch K.G."/>
            <person name="Mamoun C.B."/>
        </authorList>
    </citation>
    <scope>NUCLEOTIDE SEQUENCE</scope>
    <source>
        <strain evidence="1">WA1</strain>
    </source>
</reference>
<dbReference type="GeneID" id="94337401"/>
<dbReference type="Proteomes" id="UP001214638">
    <property type="component" value="Unassembled WGS sequence"/>
</dbReference>
<proteinExistence type="predicted"/>
<keyword evidence="2" id="KW-1185">Reference proteome</keyword>
<comment type="caution">
    <text evidence="1">The sequence shown here is derived from an EMBL/GenBank/DDBJ whole genome shotgun (WGS) entry which is preliminary data.</text>
</comment>
<protein>
    <submittedName>
        <fullName evidence="1">Uncharacterized protein</fullName>
    </submittedName>
</protein>
<sequence>MKVIKYGHVAERPSLLELIPGFGTSADARRQQLISFAYTTNGDKGNDPNVSCDNVDWFQIVRASFQCNIDASLVHEMELASAEIVYYDCDSYQHLIISSNDHDDDDALVSCESSLSNEVDMDPSPIDEIEEFPKNATGHETITAPERMDGAAISNTPDDVENFGIQALRDAGHGAIAQGLVDLSKSFKRQLNAIGISNAYSLHLRALYDA</sequence>
<evidence type="ECO:0000313" key="2">
    <source>
        <dbReference type="Proteomes" id="UP001214638"/>
    </source>
</evidence>
<dbReference type="EMBL" id="JALLKP010000004">
    <property type="protein sequence ID" value="KAK2195428.1"/>
    <property type="molecule type" value="Genomic_DNA"/>
</dbReference>
<accession>A0AAD9UMU5</accession>
<dbReference type="AlphaFoldDB" id="A0AAD9UMU5"/>
<name>A0AAD9UMU5_9APIC</name>
<dbReference type="RefSeq" id="XP_067802271.1">
    <property type="nucleotide sequence ID" value="XM_067948120.1"/>
</dbReference>
<gene>
    <name evidence="1" type="ORF">BdWA1_003104</name>
</gene>
<dbReference type="KEGG" id="bdw:94337401"/>
<evidence type="ECO:0000313" key="1">
    <source>
        <dbReference type="EMBL" id="KAK2195428.1"/>
    </source>
</evidence>